<sequence length="1174" mass="128414">MQALNYEDEEMDFEGSSPFNADDDDDEADTQSENSEPEEEPEPEPEQEAGDSGDESDPAEDSDQERASSPPSDHEPEEPSANIFEKRPSPVMVPVMVPAVPIRAASPAALRRAAFKTDISSSVRSYSIDPICAYPHTAATHSLAASKCMTHLLTGSDDGYIRDYDFYAGCNGKVLLTAPQRQHCGLGEGVMKGGVLRMWWENPSGEGGSQPSGGDVTPAPSNVLEGGSLSPVYCMTMHSDALWGLSGTAAGNINLFTVRHDPGRLHFVLRGHKGPTSGLALSADEKKVYSAGWDGHALEWDLNVGQIVRRYPSHGAQLVSIGIRPISSNATDSSSPSVIPSTLPHNQSENFISSNGADGTMGSQRPPTQMGGSPRSAEEDYDPLFDDPELDASADLDQGVGGRGVSSALAWRSAVPTLDSETYERYSHNILMTAGIDGQITIWDRRVAGSTPGSGVGRLEIPEKTPPWCVSACWSADGSQLYAGRRNGTVEVWDMRQTRNTHEGTPRLLRTLRNPLSSGAVSCVVAFPDGKHLACASQDNIRLWNVSAEAQAEATSRSRVAPFKIIAGHHVVDPTSRFMITASGNRGWFGESTRTVLVHEMNENSCTSGRREFGEAEPSLRCEFESLICKCDSAARVPLDWLSDGKPTLVGSALTADWHAHYTMAAVAYHHRPAPVPTPPPHMHPSEMDMDPRPPSPTSSTSTVTSSRTPDFFRQLHDYPGSAMTFSLCQTYMLPADEQEMKDDEVYHGRQKLRWTSRRGADQSSWRPTTSAGLWNREWTLVSLHRVWGIQMADEFDWVEVTGVDLAPRLIPAHHVYPYNDINLINSTIRSQLTSSFYPIALSCLTSMDSDLCHADCRIQTVGLMLYMHAQYIQGTHLDVPSVLPTLFDLISVRQYGIFLRELARVLRPGGVAIFAEVDSTPFGEKKHRIPLEPRGGAPGWAQYWDQVRRALGQLGIDVTIPSQLRNRVRDTREFENIVAQEAMVPIGFWPKAGESGEGVPVGWVWSTSGANRQLAWMNYDNLLLALRPLLLDHGITPERAAKLIEDAQENLYHPKVCIKLRTPTPAIGGSDESPGTNVPTLRCTGSAPLLLAHCACTQGSVTIDLYPIELLADISHLLSIMLYCTLTLGSFLFSHITTCNCNSPCTRDSIQHSNITNITTIRVLHDANVHAIR</sequence>
<dbReference type="SMART" id="SM00320">
    <property type="entry name" value="WD40"/>
    <property type="match status" value="6"/>
</dbReference>
<feature type="compositionally biased region" description="Acidic residues" evidence="4">
    <location>
        <begin position="1"/>
        <end position="13"/>
    </location>
</feature>
<dbReference type="InterPro" id="IPR001680">
    <property type="entry name" value="WD40_rpt"/>
</dbReference>
<dbReference type="PROSITE" id="PS50082">
    <property type="entry name" value="WD_REPEATS_2"/>
    <property type="match status" value="2"/>
</dbReference>
<comment type="caution">
    <text evidence="6">The sequence shown here is derived from an EMBL/GenBank/DDBJ whole genome shotgun (WGS) entry which is preliminary data.</text>
</comment>
<feature type="compositionally biased region" description="Acidic residues" evidence="4">
    <location>
        <begin position="21"/>
        <end position="63"/>
    </location>
</feature>
<evidence type="ECO:0000256" key="2">
    <source>
        <dbReference type="ARBA" id="ARBA00022737"/>
    </source>
</evidence>
<name>L8X3R0_THACA</name>
<dbReference type="PANTHER" id="PTHR19848">
    <property type="entry name" value="WD40 REPEAT PROTEIN"/>
    <property type="match status" value="1"/>
</dbReference>
<feature type="compositionally biased region" description="Pro residues" evidence="4">
    <location>
        <begin position="674"/>
        <end position="683"/>
    </location>
</feature>
<protein>
    <submittedName>
        <fullName evidence="6">Transcription factor SPT8</fullName>
    </submittedName>
</protein>
<evidence type="ECO:0000256" key="3">
    <source>
        <dbReference type="PROSITE-ProRule" id="PRU00221"/>
    </source>
</evidence>
<evidence type="ECO:0000313" key="7">
    <source>
        <dbReference type="Proteomes" id="UP000011668"/>
    </source>
</evidence>
<organism evidence="6 7">
    <name type="scientific">Thanatephorus cucumeris (strain AG1-IA)</name>
    <name type="common">Rice sheath blight fungus</name>
    <name type="synonym">Rhizoctonia solani</name>
    <dbReference type="NCBI Taxonomy" id="983506"/>
    <lineage>
        <taxon>Eukaryota</taxon>
        <taxon>Fungi</taxon>
        <taxon>Dikarya</taxon>
        <taxon>Basidiomycota</taxon>
        <taxon>Agaricomycotina</taxon>
        <taxon>Agaricomycetes</taxon>
        <taxon>Cantharellales</taxon>
        <taxon>Ceratobasidiaceae</taxon>
        <taxon>Rhizoctonia</taxon>
        <taxon>Rhizoctonia solani AG-1</taxon>
    </lineage>
</organism>
<dbReference type="HOGENOM" id="CLU_273763_0_0_1"/>
<reference evidence="6 7" key="1">
    <citation type="journal article" date="2013" name="Nat. Commun.">
        <title>The evolution and pathogenic mechanisms of the rice sheath blight pathogen.</title>
        <authorList>
            <person name="Zheng A."/>
            <person name="Lin R."/>
            <person name="Xu L."/>
            <person name="Qin P."/>
            <person name="Tang C."/>
            <person name="Ai P."/>
            <person name="Zhang D."/>
            <person name="Liu Y."/>
            <person name="Sun Z."/>
            <person name="Feng H."/>
            <person name="Wang Y."/>
            <person name="Chen Y."/>
            <person name="Liang X."/>
            <person name="Fu R."/>
            <person name="Li Q."/>
            <person name="Zhang J."/>
            <person name="Yu X."/>
            <person name="Xie Z."/>
            <person name="Ding L."/>
            <person name="Guan P."/>
            <person name="Tang J."/>
            <person name="Liang Y."/>
            <person name="Wang S."/>
            <person name="Deng Q."/>
            <person name="Li S."/>
            <person name="Zhu J."/>
            <person name="Wang L."/>
            <person name="Liu H."/>
            <person name="Li P."/>
        </authorList>
    </citation>
    <scope>NUCLEOTIDE SEQUENCE [LARGE SCALE GENOMIC DNA]</scope>
    <source>
        <strain evidence="7">AG-1 IA</strain>
    </source>
</reference>
<dbReference type="Proteomes" id="UP000011668">
    <property type="component" value="Unassembled WGS sequence"/>
</dbReference>
<dbReference type="PANTHER" id="PTHR19848:SF8">
    <property type="entry name" value="F-BOX AND WD REPEAT DOMAIN CONTAINING 7"/>
    <property type="match status" value="1"/>
</dbReference>
<proteinExistence type="predicted"/>
<dbReference type="Gene3D" id="2.130.10.10">
    <property type="entry name" value="YVTN repeat-like/Quinoprotein amine dehydrogenase"/>
    <property type="match status" value="2"/>
</dbReference>
<dbReference type="InterPro" id="IPR036322">
    <property type="entry name" value="WD40_repeat_dom_sf"/>
</dbReference>
<feature type="domain" description="Transcription factor spt8 beta-propeller" evidence="5">
    <location>
        <begin position="126"/>
        <end position="339"/>
    </location>
</feature>
<dbReference type="EMBL" id="AFRT01000269">
    <property type="protein sequence ID" value="ELU44825.1"/>
    <property type="molecule type" value="Genomic_DNA"/>
</dbReference>
<feature type="region of interest" description="Disordered" evidence="4">
    <location>
        <begin position="1"/>
        <end position="87"/>
    </location>
</feature>
<feature type="repeat" description="WD" evidence="3">
    <location>
        <begin position="474"/>
        <end position="503"/>
    </location>
</feature>
<evidence type="ECO:0000313" key="6">
    <source>
        <dbReference type="EMBL" id="ELU44825.1"/>
    </source>
</evidence>
<dbReference type="InterPro" id="IPR015943">
    <property type="entry name" value="WD40/YVTN_repeat-like_dom_sf"/>
</dbReference>
<dbReference type="AlphaFoldDB" id="L8X3R0"/>
<feature type="domain" description="Transcription factor spt8 beta-propeller" evidence="5">
    <location>
        <begin position="425"/>
        <end position="601"/>
    </location>
</feature>
<feature type="compositionally biased region" description="Low complexity" evidence="4">
    <location>
        <begin position="698"/>
        <end position="708"/>
    </location>
</feature>
<dbReference type="InterPro" id="IPR057544">
    <property type="entry name" value="Beta-prop_SPT8"/>
</dbReference>
<keyword evidence="2" id="KW-0677">Repeat</keyword>
<dbReference type="STRING" id="983506.L8X3R0"/>
<evidence type="ECO:0000259" key="5">
    <source>
        <dbReference type="Pfam" id="PF23798"/>
    </source>
</evidence>
<feature type="repeat" description="WD" evidence="3">
    <location>
        <begin position="269"/>
        <end position="310"/>
    </location>
</feature>
<keyword evidence="1 3" id="KW-0853">WD repeat</keyword>
<dbReference type="InterPro" id="IPR029063">
    <property type="entry name" value="SAM-dependent_MTases_sf"/>
</dbReference>
<dbReference type="OrthoDB" id="10260946at2759"/>
<gene>
    <name evidence="6" type="ORF">AG1IA_01146</name>
</gene>
<evidence type="ECO:0000256" key="1">
    <source>
        <dbReference type="ARBA" id="ARBA00022574"/>
    </source>
</evidence>
<accession>L8X3R0</accession>
<dbReference type="SUPFAM" id="SSF50978">
    <property type="entry name" value="WD40 repeat-like"/>
    <property type="match status" value="1"/>
</dbReference>
<dbReference type="SUPFAM" id="SSF53335">
    <property type="entry name" value="S-adenosyl-L-methionine-dependent methyltransferases"/>
    <property type="match status" value="1"/>
</dbReference>
<dbReference type="Pfam" id="PF23798">
    <property type="entry name" value="Beta-prop_SPT8"/>
    <property type="match status" value="2"/>
</dbReference>
<feature type="region of interest" description="Disordered" evidence="4">
    <location>
        <begin position="329"/>
        <end position="399"/>
    </location>
</feature>
<feature type="region of interest" description="Disordered" evidence="4">
    <location>
        <begin position="674"/>
        <end position="708"/>
    </location>
</feature>
<feature type="compositionally biased region" description="Acidic residues" evidence="4">
    <location>
        <begin position="379"/>
        <end position="394"/>
    </location>
</feature>
<dbReference type="OMA" id="MNENSCT"/>
<keyword evidence="7" id="KW-1185">Reference proteome</keyword>
<evidence type="ECO:0000256" key="4">
    <source>
        <dbReference type="SAM" id="MobiDB-lite"/>
    </source>
</evidence>
<feature type="compositionally biased region" description="Polar residues" evidence="4">
    <location>
        <begin position="329"/>
        <end position="371"/>
    </location>
</feature>